<dbReference type="EMBL" id="RKRE01000002">
    <property type="protein sequence ID" value="RPF47095.1"/>
    <property type="molecule type" value="Genomic_DNA"/>
</dbReference>
<dbReference type="RefSeq" id="WP_123929888.1">
    <property type="nucleotide sequence ID" value="NZ_RKRE01000002.1"/>
</dbReference>
<comment type="caution">
    <text evidence="1">The sequence shown here is derived from an EMBL/GenBank/DDBJ whole genome shotgun (WGS) entry which is preliminary data.</text>
</comment>
<dbReference type="AlphaFoldDB" id="A0A3N5BMX2"/>
<proteinExistence type="predicted"/>
<protein>
    <submittedName>
        <fullName evidence="1">Uncharacterized protein</fullName>
    </submittedName>
</protein>
<organism evidence="1 2">
    <name type="scientific">Thermodesulfitimonas autotrophica</name>
    <dbReference type="NCBI Taxonomy" id="1894989"/>
    <lineage>
        <taxon>Bacteria</taxon>
        <taxon>Bacillati</taxon>
        <taxon>Bacillota</taxon>
        <taxon>Clostridia</taxon>
        <taxon>Thermoanaerobacterales</taxon>
        <taxon>Thermoanaerobacteraceae</taxon>
        <taxon>Thermodesulfitimonas</taxon>
    </lineage>
</organism>
<gene>
    <name evidence="1" type="ORF">EDD75_1367</name>
</gene>
<evidence type="ECO:0000313" key="1">
    <source>
        <dbReference type="EMBL" id="RPF47095.1"/>
    </source>
</evidence>
<sequence length="137" mass="16363">MEFEAAVGSMSRGFLTFSLTAERIRVYWVWGNREVCPYCRREKVVQDLLYREITSTEEKRKVAEFLAQMVAWLRDTDERDFYRTLRQRGTSWSVMVWADRVCLWARGEDIYPPWWDDVWASIREFTGDFSDAVVPGR</sequence>
<reference evidence="1 2" key="1">
    <citation type="submission" date="2018-11" db="EMBL/GenBank/DDBJ databases">
        <title>Genomic Encyclopedia of Type Strains, Phase IV (KMG-IV): sequencing the most valuable type-strain genomes for metagenomic binning, comparative biology and taxonomic classification.</title>
        <authorList>
            <person name="Goeker M."/>
        </authorList>
    </citation>
    <scope>NUCLEOTIDE SEQUENCE [LARGE SCALE GENOMIC DNA]</scope>
    <source>
        <strain evidence="1 2">DSM 102936</strain>
    </source>
</reference>
<evidence type="ECO:0000313" key="2">
    <source>
        <dbReference type="Proteomes" id="UP000282654"/>
    </source>
</evidence>
<dbReference type="Proteomes" id="UP000282654">
    <property type="component" value="Unassembled WGS sequence"/>
</dbReference>
<name>A0A3N5BMX2_9THEO</name>
<keyword evidence="2" id="KW-1185">Reference proteome</keyword>
<accession>A0A3N5BMX2</accession>